<accession>A0A5S6Q8W2</accession>
<dbReference type="InterPro" id="IPR008928">
    <property type="entry name" value="6-hairpin_glycosidase_sf"/>
</dbReference>
<comment type="pathway">
    <text evidence="4">Glycan metabolism; heparan sulfate biosynthesis.</text>
</comment>
<evidence type="ECO:0000256" key="8">
    <source>
        <dbReference type="ARBA" id="ARBA00022968"/>
    </source>
</evidence>
<evidence type="ECO:0000256" key="3">
    <source>
        <dbReference type="ARBA" id="ARBA00004841"/>
    </source>
</evidence>
<comment type="catalytic activity">
    <reaction evidence="1">
        <text>[heparosan-N-sulfate](n) = [heparan-N-sulfate](n)</text>
        <dbReference type="Rhea" id="RHEA:20197"/>
        <dbReference type="Rhea" id="RHEA-COMP:9556"/>
        <dbReference type="Rhea" id="RHEA-COMP:9557"/>
        <dbReference type="ChEBI" id="CHEBI:58041"/>
        <dbReference type="ChEBI" id="CHEBI:58287"/>
        <dbReference type="EC" id="5.1.3.17"/>
    </reaction>
</comment>
<dbReference type="EC" id="5.1.3.17" evidence="6"/>
<dbReference type="GO" id="GO:0030210">
    <property type="term" value="P:heparin proteoglycan biosynthetic process"/>
    <property type="evidence" value="ECO:0007669"/>
    <property type="project" value="UniProtKB-UniPathway"/>
</dbReference>
<dbReference type="InterPro" id="IPR010598">
    <property type="entry name" value="C5-epim_C"/>
</dbReference>
<dbReference type="Pfam" id="PF06662">
    <property type="entry name" value="C5-epim_C"/>
    <property type="match status" value="1"/>
</dbReference>
<evidence type="ECO:0000259" key="14">
    <source>
        <dbReference type="Pfam" id="PF21174"/>
    </source>
</evidence>
<evidence type="ECO:0000256" key="11">
    <source>
        <dbReference type="ARBA" id="ARBA00023235"/>
    </source>
</evidence>
<keyword evidence="10" id="KW-0472">Membrane</keyword>
<dbReference type="WBParaSite" id="TMUE_1000003756.1">
    <property type="protein sequence ID" value="TMUE_1000003756.1"/>
    <property type="gene ID" value="WBGene00288765"/>
</dbReference>
<dbReference type="SUPFAM" id="SSF48208">
    <property type="entry name" value="Six-hairpin glycosidases"/>
    <property type="match status" value="1"/>
</dbReference>
<evidence type="ECO:0000313" key="16">
    <source>
        <dbReference type="WBParaSite" id="TMUE_1000003756.1"/>
    </source>
</evidence>
<keyword evidence="7" id="KW-0812">Transmembrane</keyword>
<protein>
    <recommendedName>
        <fullName evidence="6">heparosan-N-sulfate-glucuronate 5-epimerase</fullName>
        <ecNumber evidence="6">5.1.3.17</ecNumber>
    </recommendedName>
</protein>
<evidence type="ECO:0000256" key="2">
    <source>
        <dbReference type="ARBA" id="ARBA00004606"/>
    </source>
</evidence>
<dbReference type="Pfam" id="PF21174">
    <property type="entry name" value="Glce_b_sandwich"/>
    <property type="match status" value="1"/>
</dbReference>
<evidence type="ECO:0000256" key="5">
    <source>
        <dbReference type="ARBA" id="ARBA00005584"/>
    </source>
</evidence>
<dbReference type="InterPro" id="IPR039721">
    <property type="entry name" value="C5-epimerase"/>
</dbReference>
<comment type="similarity">
    <text evidence="5">Belongs to the D-glucuronyl C5-epimerase family.</text>
</comment>
<evidence type="ECO:0000256" key="7">
    <source>
        <dbReference type="ARBA" id="ARBA00022692"/>
    </source>
</evidence>
<keyword evidence="15" id="KW-1185">Reference proteome</keyword>
<evidence type="ECO:0000256" key="1">
    <source>
        <dbReference type="ARBA" id="ARBA00000434"/>
    </source>
</evidence>
<evidence type="ECO:0000256" key="12">
    <source>
        <dbReference type="ARBA" id="ARBA00037847"/>
    </source>
</evidence>
<reference evidence="16" key="1">
    <citation type="submission" date="2019-12" db="UniProtKB">
        <authorList>
            <consortium name="WormBaseParasite"/>
        </authorList>
    </citation>
    <scope>IDENTIFICATION</scope>
</reference>
<organism evidence="15 16">
    <name type="scientific">Trichuris muris</name>
    <name type="common">Mouse whipworm</name>
    <dbReference type="NCBI Taxonomy" id="70415"/>
    <lineage>
        <taxon>Eukaryota</taxon>
        <taxon>Metazoa</taxon>
        <taxon>Ecdysozoa</taxon>
        <taxon>Nematoda</taxon>
        <taxon>Enoplea</taxon>
        <taxon>Dorylaimia</taxon>
        <taxon>Trichinellida</taxon>
        <taxon>Trichuridae</taxon>
        <taxon>Trichuris</taxon>
    </lineage>
</organism>
<evidence type="ECO:0000313" key="15">
    <source>
        <dbReference type="Proteomes" id="UP000046395"/>
    </source>
</evidence>
<dbReference type="Proteomes" id="UP000046395">
    <property type="component" value="Unassembled WGS sequence"/>
</dbReference>
<evidence type="ECO:0000256" key="6">
    <source>
        <dbReference type="ARBA" id="ARBA00012087"/>
    </source>
</evidence>
<dbReference type="GO" id="GO:0047464">
    <property type="term" value="F:heparosan-N-sulfate-glucuronate 5-epimerase activity"/>
    <property type="evidence" value="ECO:0007669"/>
    <property type="project" value="UniProtKB-EC"/>
</dbReference>
<name>A0A5S6Q8W2_TRIMR</name>
<evidence type="ECO:0000256" key="10">
    <source>
        <dbReference type="ARBA" id="ARBA00023136"/>
    </source>
</evidence>
<keyword evidence="8" id="KW-0735">Signal-anchor</keyword>
<dbReference type="InterPro" id="IPR059154">
    <property type="entry name" value="Glce_b_sandwich"/>
</dbReference>
<keyword evidence="11" id="KW-0413">Isomerase</keyword>
<dbReference type="PANTHER" id="PTHR13174:SF3">
    <property type="entry name" value="D-GLUCURONYL C5-EPIMERASE"/>
    <property type="match status" value="1"/>
</dbReference>
<dbReference type="AlphaFoldDB" id="A0A5S6Q8W2"/>
<evidence type="ECO:0000256" key="4">
    <source>
        <dbReference type="ARBA" id="ARBA00005093"/>
    </source>
</evidence>
<proteinExistence type="inferred from homology"/>
<feature type="domain" description="D-glucuronyl C5-epimerase C-terminal" evidence="13">
    <location>
        <begin position="358"/>
        <end position="546"/>
    </location>
</feature>
<dbReference type="GO" id="GO:0005794">
    <property type="term" value="C:Golgi apparatus"/>
    <property type="evidence" value="ECO:0007669"/>
    <property type="project" value="TreeGrafter"/>
</dbReference>
<dbReference type="GO" id="GO:0015012">
    <property type="term" value="P:heparan sulfate proteoglycan biosynthetic process"/>
    <property type="evidence" value="ECO:0007669"/>
    <property type="project" value="InterPro"/>
</dbReference>
<dbReference type="GO" id="GO:0005975">
    <property type="term" value="P:carbohydrate metabolic process"/>
    <property type="evidence" value="ECO:0007669"/>
    <property type="project" value="InterPro"/>
</dbReference>
<dbReference type="UniPathway" id="UPA00862"/>
<keyword evidence="9" id="KW-1133">Transmembrane helix</keyword>
<sequence>MRRPVVGVPVFDAEEAGRGQRNAAVANRTASFAFRSIACDINGHRKIDCLTNDSAEVFMPFHAFIKDYFQVSGAMKIHGDKSASFEFMHSSAKIHRPTFKSYLTKGQFGHFGNYNVAERDRVRCVNAASGIPMSIQWSAVPYFYPVQVSQFGLEHYSRSLVEPLDHVFDLLNAVFEKENVEKTAFSRPQSSTSDACKNAWCFNTLSPPSMAKPMISLSREDIPTTFTTLRFSLLPLSWNVNFTIAIRRLDTSLVYRLRYSSTTNESIRLLDDTDVLFGLGALQKNIWHRFTRDLHVDMLHGQQLLGKRKSKRAKLPAGSIVPLSVSFDGHGCVCEATLQPHAHVDNFIDTANWLVENQDSAGGWPVPVKRVFANNRLSLDPGWYSAMAQGHAMSVLCRAFLLTNKEAYLLAARRAVGIFARNASAGGILNYFLGTVPWYEEYPTVPGTFVLNGFMYSLIGLYDLMTCTKNDQNISALYRRGLRSLNALLPLFDTGSGSLYDLRHVALQTAPNVARWDYHSVHIFQLLWLYAIEGDQLYSTTAQRWIRFSRGERAKHN</sequence>
<dbReference type="PANTHER" id="PTHR13174">
    <property type="entry name" value="D-GLUCURONYL C5-EPIMERASE"/>
    <property type="match status" value="1"/>
</dbReference>
<dbReference type="STRING" id="70415.A0A5S6Q8W2"/>
<evidence type="ECO:0000259" key="13">
    <source>
        <dbReference type="Pfam" id="PF06662"/>
    </source>
</evidence>
<comment type="pathway">
    <text evidence="3">Glycan metabolism; heparin biosynthesis.</text>
</comment>
<comment type="subcellular location">
    <subcellularLocation>
        <location evidence="12">Endomembrane system</location>
        <topology evidence="12">Single-pass membrane protein</topology>
    </subcellularLocation>
    <subcellularLocation>
        <location evidence="2">Membrane</location>
        <topology evidence="2">Single-pass type II membrane protein</topology>
    </subcellularLocation>
</comment>
<feature type="domain" description="D-glucuronyl C5-epimerase beta-sandwich" evidence="14">
    <location>
        <begin position="214"/>
        <end position="322"/>
    </location>
</feature>
<evidence type="ECO:0000256" key="9">
    <source>
        <dbReference type="ARBA" id="ARBA00022989"/>
    </source>
</evidence>